<keyword evidence="2" id="KW-0677">Repeat</keyword>
<evidence type="ECO:0000256" key="1">
    <source>
        <dbReference type="ARBA" id="ARBA00022729"/>
    </source>
</evidence>
<feature type="non-terminal residue" evidence="8">
    <location>
        <position position="1"/>
    </location>
</feature>
<dbReference type="SUPFAM" id="SSF49899">
    <property type="entry name" value="Concanavalin A-like lectins/glucanases"/>
    <property type="match status" value="1"/>
</dbReference>
<dbReference type="SMART" id="SM00560">
    <property type="entry name" value="LamGL"/>
    <property type="match status" value="1"/>
</dbReference>
<protein>
    <submittedName>
        <fullName evidence="8">Rtx toxins and related ca2+-binding proteins</fullName>
    </submittedName>
</protein>
<evidence type="ECO:0000256" key="2">
    <source>
        <dbReference type="ARBA" id="ARBA00022737"/>
    </source>
</evidence>
<feature type="domain" description="Calx-beta" evidence="6">
    <location>
        <begin position="545"/>
        <end position="643"/>
    </location>
</feature>
<dbReference type="SUPFAM" id="SSF141072">
    <property type="entry name" value="CalX-like"/>
    <property type="match status" value="13"/>
</dbReference>
<feature type="domain" description="Calx-beta" evidence="6">
    <location>
        <begin position="1702"/>
        <end position="1800"/>
    </location>
</feature>
<feature type="domain" description="Calx-beta" evidence="6">
    <location>
        <begin position="2284"/>
        <end position="2382"/>
    </location>
</feature>
<dbReference type="SMART" id="SM00237">
    <property type="entry name" value="Calx_beta"/>
    <property type="match status" value="13"/>
</dbReference>
<dbReference type="PROSITE" id="PS00330">
    <property type="entry name" value="HEMOLYSIN_CALCIUM"/>
    <property type="match status" value="1"/>
</dbReference>
<evidence type="ECO:0000259" key="7">
    <source>
        <dbReference type="SMART" id="SM00560"/>
    </source>
</evidence>
<dbReference type="Pfam" id="PF00353">
    <property type="entry name" value="HemolysinCabind"/>
    <property type="match status" value="1"/>
</dbReference>
<feature type="domain" description="Calx-beta" evidence="6">
    <location>
        <begin position="1592"/>
        <end position="1690"/>
    </location>
</feature>
<dbReference type="EMBL" id="GU474895">
    <property type="protein sequence ID" value="ADI18641.1"/>
    <property type="molecule type" value="Genomic_DNA"/>
</dbReference>
<dbReference type="GO" id="GO:0016020">
    <property type="term" value="C:membrane"/>
    <property type="evidence" value="ECO:0007669"/>
    <property type="project" value="InterPro"/>
</dbReference>
<dbReference type="InterPro" id="IPR006558">
    <property type="entry name" value="LamG-like"/>
</dbReference>
<evidence type="ECO:0000313" key="8">
    <source>
        <dbReference type="EMBL" id="ADI18641.1"/>
    </source>
</evidence>
<feature type="domain" description="Calx-beta" evidence="6">
    <location>
        <begin position="328"/>
        <end position="423"/>
    </location>
</feature>
<dbReference type="InterPro" id="IPR013320">
    <property type="entry name" value="ConA-like_dom_sf"/>
</dbReference>
<dbReference type="InterPro" id="IPR013517">
    <property type="entry name" value="FG-GAP"/>
</dbReference>
<feature type="domain" description="Calx-beta" evidence="6">
    <location>
        <begin position="2859"/>
        <end position="2957"/>
    </location>
</feature>
<feature type="domain" description="Calx-beta" evidence="6">
    <location>
        <begin position="435"/>
        <end position="533"/>
    </location>
</feature>
<dbReference type="Gene3D" id="2.60.40.2030">
    <property type="match status" value="13"/>
</dbReference>
<evidence type="ECO:0000259" key="6">
    <source>
        <dbReference type="SMART" id="SM00237"/>
    </source>
</evidence>
<keyword evidence="3" id="KW-0106">Calcium</keyword>
<evidence type="ECO:0000256" key="5">
    <source>
        <dbReference type="SAM" id="MobiDB-lite"/>
    </source>
</evidence>
<dbReference type="InterPro" id="IPR003644">
    <property type="entry name" value="Calx_beta"/>
</dbReference>
<feature type="domain" description="LamG-like jellyroll fold" evidence="7">
    <location>
        <begin position="3944"/>
        <end position="4074"/>
    </location>
</feature>
<feature type="region of interest" description="Disordered" evidence="5">
    <location>
        <begin position="1"/>
        <end position="23"/>
    </location>
</feature>
<dbReference type="PANTHER" id="PTHR44103">
    <property type="entry name" value="PROPROTEIN CONVERTASE P"/>
    <property type="match status" value="1"/>
</dbReference>
<evidence type="ECO:0000256" key="3">
    <source>
        <dbReference type="ARBA" id="ARBA00022837"/>
    </source>
</evidence>
<keyword evidence="1" id="KW-0732">Signal</keyword>
<organism evidence="8">
    <name type="scientific">uncultured Rhodospirillales bacterium HF4000_24M03</name>
    <dbReference type="NCBI Taxonomy" id="710788"/>
    <lineage>
        <taxon>Bacteria</taxon>
        <taxon>Pseudomonadati</taxon>
        <taxon>Pseudomonadota</taxon>
        <taxon>Alphaproteobacteria</taxon>
        <taxon>Rhodospirillales</taxon>
        <taxon>environmental samples</taxon>
    </lineage>
</organism>
<feature type="domain" description="Calx-beta" evidence="6">
    <location>
        <begin position="1812"/>
        <end position="1910"/>
    </location>
</feature>
<dbReference type="GO" id="GO:0007154">
    <property type="term" value="P:cell communication"/>
    <property type="evidence" value="ECO:0007669"/>
    <property type="project" value="InterPro"/>
</dbReference>
<dbReference type="InterPro" id="IPR028994">
    <property type="entry name" value="Integrin_alpha_N"/>
</dbReference>
<dbReference type="GO" id="GO:0005509">
    <property type="term" value="F:calcium ion binding"/>
    <property type="evidence" value="ECO:0007669"/>
    <property type="project" value="InterPro"/>
</dbReference>
<dbReference type="InterPro" id="IPR011049">
    <property type="entry name" value="Serralysin-like_metalloprot_C"/>
</dbReference>
<dbReference type="InterPro" id="IPR038081">
    <property type="entry name" value="CalX-like_sf"/>
</dbReference>
<feature type="domain" description="Calx-beta" evidence="6">
    <location>
        <begin position="1481"/>
        <end position="1580"/>
    </location>
</feature>
<keyword evidence="4" id="KW-1015">Disulfide bond</keyword>
<dbReference type="InterPro" id="IPR018511">
    <property type="entry name" value="Hemolysin-typ_Ca-bd_CS"/>
</dbReference>
<reference evidence="8" key="1">
    <citation type="journal article" date="2011" name="Environ. Microbiol.">
        <title>Time-series analyses of Monterey Bay coastal microbial picoplankton using a 'genome proxy' microarray.</title>
        <authorList>
            <person name="Rich V.I."/>
            <person name="Pham V.D."/>
            <person name="Eppley J."/>
            <person name="Shi Y."/>
            <person name="DeLong E.F."/>
        </authorList>
    </citation>
    <scope>NUCLEOTIDE SEQUENCE</scope>
</reference>
<dbReference type="Pfam" id="PF17963">
    <property type="entry name" value="Big_9"/>
    <property type="match status" value="2"/>
</dbReference>
<dbReference type="InterPro" id="IPR001343">
    <property type="entry name" value="Hemolysn_Ca-bd"/>
</dbReference>
<name>E0XW50_9PROT</name>
<dbReference type="Gene3D" id="2.60.40.10">
    <property type="entry name" value="Immunoglobulins"/>
    <property type="match status" value="1"/>
</dbReference>
<feature type="domain" description="Calx-beta" evidence="6">
    <location>
        <begin position="1017"/>
        <end position="1115"/>
    </location>
</feature>
<dbReference type="SUPFAM" id="SSF51120">
    <property type="entry name" value="beta-Roll"/>
    <property type="match status" value="1"/>
</dbReference>
<dbReference type="SUPFAM" id="SSF69318">
    <property type="entry name" value="Integrin alpha N-terminal domain"/>
    <property type="match status" value="6"/>
</dbReference>
<feature type="domain" description="Calx-beta" evidence="6">
    <location>
        <begin position="2748"/>
        <end position="2847"/>
    </location>
</feature>
<evidence type="ECO:0000256" key="4">
    <source>
        <dbReference type="ARBA" id="ARBA00023157"/>
    </source>
</evidence>
<dbReference type="Gene3D" id="2.130.10.130">
    <property type="entry name" value="Integrin alpha, N-terminal"/>
    <property type="match status" value="5"/>
</dbReference>
<dbReference type="InterPro" id="IPR013783">
    <property type="entry name" value="Ig-like_fold"/>
</dbReference>
<dbReference type="Pfam" id="PF03160">
    <property type="entry name" value="Calx-beta"/>
    <property type="match status" value="9"/>
</dbReference>
<dbReference type="PANTHER" id="PTHR44103:SF1">
    <property type="entry name" value="PROPROTEIN CONVERTASE P"/>
    <property type="match status" value="1"/>
</dbReference>
<accession>E0XW50</accession>
<feature type="domain" description="Calx-beta" evidence="6">
    <location>
        <begin position="3798"/>
        <end position="3897"/>
    </location>
</feature>
<feature type="domain" description="Calx-beta" evidence="6">
    <location>
        <begin position="3352"/>
        <end position="3432"/>
    </location>
</feature>
<sequence length="4593" mass="467330">GGDDSAPNLPPSVIDGPVSTNEDTPINAMFTTWTTDPEGDPLNFSVVNAPSNGAVTQASTGSASFTYTPSANFSGTDTFTFKANDGTVDSDTATVTVTVNAVNDAPTVINGPISTNEDTAKSAMFTTWTTDVEGDSLTYTVVNGPSNGAVTQASTGSASFTYTPSANFSGTDSFTFKANDGTTDSETATVTVTVAAVNDAPVVSGAGATLAYTENASATVIDASLALSDVDSNNLTGATVTISGNFRSGGEDVLAFTAASGSGITGSFNNSTGVLTLSGTTTKALYEQTLESVTYQNTSDNPSTSARTISWQVNDGSGANNLSSAVTSTVTVAAEPGLSINDVTTSNENAANATFTATLSAASGQQVTVDYASSNGTATAGADYTASSGTLTFAAGTTTQTFTVPVLADSTDEANETATLTLSNASNASISDATGTLTITDDDAAPSLSINDVTTSNENAANATFTATLSAASGQQVTVDYASSNGTATAGADYTASSGTLTFAAGTTTQTFTVPVLADSTDEANETATLTLSNASNASISDATGTLTITDDDAAPSLSINDVTASNENAANATFTATLSAASGKQVTVDYASSNGTATAGADYTASSGTLTFAAGTTTQTFTVPVLADSTDEANETATLTLSNASNATISDATGTLTITDDDAAPSLSINDVTASNENAANATFTVTLSAASGKQVTVNYGSSNDSLSFTAADIATSADGARDVHVADMDGDGDLDIVSVSQIDDTIAWYENDGAANPSWTAANIATNADFAYGVHVADMDGDGDLDIVSASYLDHTIAWYENDGAADPTWTAADIATNADGAQDVHVADMDGDGDLDIVSASINDDTIAWYENDGAADPTWTAADIATSADNAHGVDVADMDGDGDLDIVSASVRDDTIAWYENDGAADPTWTAADIATSANGARDVYVADMDGDGDLDIVSASVHDDTIAWYENNGAADPTWTAANIATNADFAYSVYVADMDGDGDLDIVSASTNDDTIAWYENNGAANPTWTAVDIATSADGAMDVHIADMDGDGDLDIVSASSSDDTIAWYESNAADVNLVTDAKAGVDYTAASGTLTFAAGQTTKTFTVPVLADMDAENNETATLTLSSASNASISDATGTLTITDDDSIVFTAADIATSADGATDVHVADMDGDGDLDIVSVSFLDGTIAWYENNGAADPTWTAANIATSADGAYGVHVADMDGDGDLDIVSASFNDDTIAWYENNGAADPTWTAANIATSANGATDVHVADMDGDGDLDIVSASYADGTIAWYENNGAADPTWTAADIATSADLAYDVHIADMDGDGDLDIVSASYGDDTIAWYENDGAADPTWTAADIATSADGAFDVHVADMDGDGDLDIVSASRNDDTIAWYENDGAANPTWTATDIATSADGARDVHVADMDGDGDLDIVSASANDDTIAWYENDGAADPTWTAANIATSAGGAYSVYVADMDGDGDLDIVSASYSDDTIAWYENQGSRPSLSINDVTASNENAANATFTATLSAASSEVITVAYASSNGTATAGADYTASSGTLTFAAGDTTKTFTVPVLADSTDEANETATLTLSSASNAWISDATGTLTITDDDAAPSLSINDVTTSNENAANATFTATLSAASGQQITVDYASSNGTATAGADYTASSGTLTFAAGTTTQTFTVPVLADSTDEANETATLTLSNASNASISDATGTLTITDDDAAPSLSINDVTALNENAANATFTATLSAASGQQVTVDYASSNGTATAGADYTASSGTLTFAAGTTTQTFTVPVLADSTDEANETATLTLSNASNASISDATGTLTITDDDAAPSLSINDVTTSNENAANATFTATLSAASGQQVTVDYASSNGTATAGADYTASSGTLTFAAGTTTQTFTVPVLADSTDEANETATLTLSNASNASISDATGTLTITDDDSAPSLSINDVTASNENAANATFTVTLSAASGKQVTVNYGSSNDSLSFTAADIATSADGAFGVHVADMDGDGDLDIVSASVTDSTIAWYENNGAANPSFTAADIATSANGARDVYIADMDGDGDLDIVSASANDDTIAWYENNGAADPSFTAADIATSADGAYEVHVADMDGDGDLDIVSASHADNTIAWYENDGAADPTWTAANIATSADGARDVHVADMDGDGDLDIVSASYEDDTIAWYENNGAADPTWTAANIATSADGAKGVHVADMDGDGDLDIVSASKSDDTIAWYENNGAADPTWTAADIATSADGARDVHVADMDGDGDLDIVSASQNDDTIAWYENNGAADPTWTAVDIATSADSAWDVHVADMDGDGDLDIVSASYDDDTIAWYESNAANVNLVTDAKAGVDYTAVSGTLTFAAGQTTKTFTVPVLADMDAENNETATLTLSSASNASISDATGTLTITDDDSIVFTAADIATSADGATDVHVADMDGDGDLDIVSVSFVDDTIAWYENNGAADPTWTAANIATSADGAYGVHVADMDGDGDLDIVSASHADNTIAWYENDGAADPTWTAANIATNANAAKKVHVADMDGDGDLDIVSASADDSTIAWYENDGAADPTWTAANIATSANGATDVHVADMDGDGDLDIVSTSYGDDTIAWYENDGAADPTWTAADIATSADGAFGVHVADMDGDGDLDIVSASFNDDTIAWYENNGAADPTWTAADIATSADGAREVHLADIDGDGDLDIVSASWADSTIAWYENDGAADPTWTAANIATSASGAYSVYVADMDGDGDLDIVSASYNDDTIAWYENQGSRPSLSINDVTASNENAANATFTATLSAASSEVITVAYASSNGTATAGADYTASSGTLTFAAGDTTKTFTVPVLADSTDEANETATLTLSSASNAWISDATGTLTITDDDAAPSLSINDVTTSNENAANATFTATLSAASGQQITVDYASSNGTATAGADYTASSGTLTFAAGTTTQTFTVPVLADSTDEANETATLTLSNASNASISDATGTLTITDDDAAPSLSINDVTASNENAANATFTVTLSAASGQTVTVNYATSNDSLSFTAANIATSANGAVDVHVADMDGDGDLDIVSASYEDDTIAWYENDGAADPTWTAADIATSADGAYDVHVADMDGDGDLDIVSASGNDDTIAWYENNGAADPSWVAADIATSADGAHGVHVADMDGDGDLDIVSASYADDTIAWYENNGAADPTWTAADIATSADLAYDVHIADMDGDGDLDIVSASYDDNTIAWYENDGAADPTWTAVDIATSAGGAYDVHVADMDGDGDLDIVSASANDSTIAWYENNGAANPTWTAANIATSANGAVVVHVADMDGDGDLDIVAASGASSGQFTYAWYENDGAVDPTWTAADIATSADYVRGVHVADMDGDGDLDIVSAFFSNDTIAWYESNAADVNLVTVAKAGVDYTAASGTLTFAAGQTTKTFTVPVLADMDAENNETATLTLSSASNASISDATGTLTITDDDSIVFTAADIATSADGAHDVHVADMDGDGDLDIVSASYDDGTIAWYENNGAADPSFTAADIATSASGAFGVHVADMDGDGDLDIVSASYGDDTIAWYENNGAADPTWTAADIATSADGARDVHVADMDGDGDLDIVSASQNDGTIAWYENDGAADPTWTAADIATSADGAYGVHVADMDGDGDLDIVSTSKTDDTIAWYENDGAADPTWTAADIATSADSSRGVHVADMDGDGDLDIVSASYSDSTIAWYENNGAADPTWTAADIATSASGAVDVHVADMDGDGDLDIISASYSDDTIAWYENDGAADPTWTAADIATSADGAVGVHVADMDGDGDLDIVSVSYRDDTIAWYENQGSRPSLSINDVTASNENAANATFTVTMSAASSEVVTVAYASSNGTATAGADYTASSGTLTFAAGDTTKTFTVPVLADTTVEANETATLTLSNAANAWISDATGTLTITDDDSFSKALIFDGSNDHVEVADNNLLDLTGDYTLEAWIRPDTISGHRAILSKYDVGSWSTINFWFFLEADGHPEFYVGQGSTIRNPDITLPANNWSHVAVTVDADDKQKLYVDGTFVNQTNASTSPSNSGKLYIGYRGDAYRFDGMMDEVRIWNDVRTATEISQNYKGVLTGSEANLVAYYKFDDNLNDSSGNNLHGTGVGGIGTYSSATVAAGDPLVFDLDGDGIELLGLDAGVTFDLFGSPEPENTGWVGPSDGLLAMDLDGSGAIESLTEIFSDRFGGVSFPSSLDALRSLDTNADGMIDNSDPSFGDILLWQDANSDGLSSKEELRTLIDHGIVAIDLDADENSELVMGNRIDATGRFQFLDGSSGTYSQVKFVVSGSDVSNQGISHISSSAENNADEPADVNVETVSIPEELENLVLAGSSALNGVGNSHANKITGNSGDNNLSGLAGNDTLDGGPGIDTLTGGSGDDVFRYDSTFDGASASGGQSGLQTGDQITDFTSGTDQFQFSNSAFEFGSSKGSSTAGMNFFMKDNYDGTNSGAGDDVFVAADTSFGRLDGGDGFDVVRFEGAGQTFDLTVLRGDQLNALESFDITGSGDNVLIIDTDIAFSATRGENALTGTANTLIIDGNAGDTVEAGAGWSNTGTLTIGGDGYSVYENGDNDAQIFVNSAIAMNAA</sequence>
<dbReference type="Pfam" id="PF13517">
    <property type="entry name" value="FG-GAP_3"/>
    <property type="match status" value="17"/>
</dbReference>
<proteinExistence type="predicted"/>
<dbReference type="NCBIfam" id="NF012211">
    <property type="entry name" value="tand_rpt_95"/>
    <property type="match status" value="2"/>
</dbReference>